<keyword evidence="4 7" id="KW-1133">Transmembrane helix</keyword>
<dbReference type="AlphaFoldDB" id="A0A4R2NE46"/>
<evidence type="ECO:0000256" key="6">
    <source>
        <dbReference type="SAM" id="MobiDB-lite"/>
    </source>
</evidence>
<feature type="transmembrane region" description="Helical" evidence="7">
    <location>
        <begin position="58"/>
        <end position="79"/>
    </location>
</feature>
<dbReference type="PANTHER" id="PTHR30213">
    <property type="entry name" value="INNER MEMBRANE PROTEIN YHJD"/>
    <property type="match status" value="1"/>
</dbReference>
<organism evidence="8 9">
    <name type="scientific">Simplicispira metamorpha</name>
    <dbReference type="NCBI Taxonomy" id="80881"/>
    <lineage>
        <taxon>Bacteria</taxon>
        <taxon>Pseudomonadati</taxon>
        <taxon>Pseudomonadota</taxon>
        <taxon>Betaproteobacteria</taxon>
        <taxon>Burkholderiales</taxon>
        <taxon>Comamonadaceae</taxon>
        <taxon>Simplicispira</taxon>
    </lineage>
</organism>
<dbReference type="OrthoDB" id="8797264at2"/>
<dbReference type="GO" id="GO:0005886">
    <property type="term" value="C:plasma membrane"/>
    <property type="evidence" value="ECO:0007669"/>
    <property type="project" value="UniProtKB-SubCell"/>
</dbReference>
<feature type="region of interest" description="Disordered" evidence="6">
    <location>
        <begin position="1"/>
        <end position="30"/>
    </location>
</feature>
<feature type="compositionally biased region" description="Pro residues" evidence="6">
    <location>
        <begin position="1"/>
        <end position="12"/>
    </location>
</feature>
<evidence type="ECO:0000313" key="9">
    <source>
        <dbReference type="Proteomes" id="UP000295182"/>
    </source>
</evidence>
<keyword evidence="3 7" id="KW-0812">Transmembrane</keyword>
<dbReference type="Pfam" id="PF03631">
    <property type="entry name" value="Virul_fac_BrkB"/>
    <property type="match status" value="1"/>
</dbReference>
<protein>
    <submittedName>
        <fullName evidence="8">Membrane protein</fullName>
    </submittedName>
</protein>
<feature type="transmembrane region" description="Helical" evidence="7">
    <location>
        <begin position="118"/>
        <end position="137"/>
    </location>
</feature>
<proteinExistence type="predicted"/>
<dbReference type="PANTHER" id="PTHR30213:SF1">
    <property type="entry name" value="INNER MEMBRANE PROTEIN YHJD"/>
    <property type="match status" value="1"/>
</dbReference>
<dbReference type="EMBL" id="SLXH01000005">
    <property type="protein sequence ID" value="TCP19362.1"/>
    <property type="molecule type" value="Genomic_DNA"/>
</dbReference>
<reference evidence="8 9" key="1">
    <citation type="submission" date="2019-03" db="EMBL/GenBank/DDBJ databases">
        <title>Genomic Encyclopedia of Type Strains, Phase IV (KMG-IV): sequencing the most valuable type-strain genomes for metagenomic binning, comparative biology and taxonomic classification.</title>
        <authorList>
            <person name="Goeker M."/>
        </authorList>
    </citation>
    <scope>NUCLEOTIDE SEQUENCE [LARGE SCALE GENOMIC DNA]</scope>
    <source>
        <strain evidence="8 9">DSM 1837</strain>
    </source>
</reference>
<evidence type="ECO:0000313" key="8">
    <source>
        <dbReference type="EMBL" id="TCP19362.1"/>
    </source>
</evidence>
<feature type="compositionally biased region" description="Low complexity" evidence="6">
    <location>
        <begin position="13"/>
        <end position="25"/>
    </location>
</feature>
<keyword evidence="9" id="KW-1185">Reference proteome</keyword>
<comment type="subcellular location">
    <subcellularLocation>
        <location evidence="1">Cell membrane</location>
        <topology evidence="1">Multi-pass membrane protein</topology>
    </subcellularLocation>
</comment>
<evidence type="ECO:0000256" key="2">
    <source>
        <dbReference type="ARBA" id="ARBA00022475"/>
    </source>
</evidence>
<dbReference type="PIRSF" id="PIRSF035875">
    <property type="entry name" value="RNase_BN"/>
    <property type="match status" value="1"/>
</dbReference>
<accession>A0A4R2NE46</accession>
<comment type="caution">
    <text evidence="8">The sequence shown here is derived from an EMBL/GenBank/DDBJ whole genome shotgun (WGS) entry which is preliminary data.</text>
</comment>
<feature type="transmembrane region" description="Helical" evidence="7">
    <location>
        <begin position="271"/>
        <end position="295"/>
    </location>
</feature>
<evidence type="ECO:0000256" key="5">
    <source>
        <dbReference type="ARBA" id="ARBA00023136"/>
    </source>
</evidence>
<name>A0A4R2NE46_9BURK</name>
<gene>
    <name evidence="8" type="ORF">EV674_10539</name>
</gene>
<feature type="transmembrane region" description="Helical" evidence="7">
    <location>
        <begin position="240"/>
        <end position="259"/>
    </location>
</feature>
<evidence type="ECO:0000256" key="1">
    <source>
        <dbReference type="ARBA" id="ARBA00004651"/>
    </source>
</evidence>
<keyword evidence="5 7" id="KW-0472">Membrane</keyword>
<evidence type="ECO:0000256" key="7">
    <source>
        <dbReference type="SAM" id="Phobius"/>
    </source>
</evidence>
<feature type="transmembrane region" description="Helical" evidence="7">
    <location>
        <begin position="206"/>
        <end position="228"/>
    </location>
</feature>
<keyword evidence="2" id="KW-1003">Cell membrane</keyword>
<evidence type="ECO:0000256" key="4">
    <source>
        <dbReference type="ARBA" id="ARBA00022989"/>
    </source>
</evidence>
<sequence>MPLPAAPIPPDSPATASAAPDAPAQTPVPLPPPTWWPVRAVQLWLGADGLRMSAAMSFYGMLSLAPLLVVVVAGLGWWIDRALLEHNLLEQIRTFTGERTAQVVQQALASAQAPAQGLVASAIALLLLLWGATGVFAELQSALARLWQEDNPVPSSRPPWWSTVVLRLRGLAYVLVLGFLLLLSMLLSAVLAVASAWLGGLLPYRLLWLGLSEGVSFLFAAALFLGLMRISADPKPRLPYLAQGALLGAGLFMLGRHGLSAYLSGAAVVSAYGAAGSLVALLLWIYFSSAVLLLSAGCARALQERALHQRTSAPAAAD</sequence>
<dbReference type="InterPro" id="IPR017039">
    <property type="entry name" value="Virul_fac_BrkB"/>
</dbReference>
<evidence type="ECO:0000256" key="3">
    <source>
        <dbReference type="ARBA" id="ARBA00022692"/>
    </source>
</evidence>
<dbReference type="Proteomes" id="UP000295182">
    <property type="component" value="Unassembled WGS sequence"/>
</dbReference>
<feature type="transmembrane region" description="Helical" evidence="7">
    <location>
        <begin position="171"/>
        <end position="194"/>
    </location>
</feature>